<dbReference type="EMBL" id="CAJNAP010000055">
    <property type="protein sequence ID" value="CAE6518981.1"/>
    <property type="molecule type" value="Genomic_DNA"/>
</dbReference>
<protein>
    <submittedName>
        <fullName evidence="1">Uncharacterized protein</fullName>
    </submittedName>
</protein>
<accession>A0A8H8Z3C1</accession>
<organism evidence="1 2">
    <name type="scientific">Nitrosomonas nitrosa</name>
    <dbReference type="NCBI Taxonomy" id="52442"/>
    <lineage>
        <taxon>Bacteria</taxon>
        <taxon>Pseudomonadati</taxon>
        <taxon>Pseudomonadota</taxon>
        <taxon>Betaproteobacteria</taxon>
        <taxon>Nitrosomonadales</taxon>
        <taxon>Nitrosomonadaceae</taxon>
        <taxon>Nitrosomonas</taxon>
    </lineage>
</organism>
<comment type="caution">
    <text evidence="1">The sequence shown here is derived from an EMBL/GenBank/DDBJ whole genome shotgun (WGS) entry which is preliminary data.</text>
</comment>
<dbReference type="AlphaFoldDB" id="A0A8H8Z3C1"/>
<evidence type="ECO:0000313" key="2">
    <source>
        <dbReference type="Proteomes" id="UP000601736"/>
    </source>
</evidence>
<dbReference type="Proteomes" id="UP000601736">
    <property type="component" value="Unassembled WGS sequence"/>
</dbReference>
<evidence type="ECO:0000313" key="1">
    <source>
        <dbReference type="EMBL" id="CAE6518981.1"/>
    </source>
</evidence>
<proteinExistence type="predicted"/>
<reference evidence="1" key="1">
    <citation type="submission" date="2021-02" db="EMBL/GenBank/DDBJ databases">
        <authorList>
            <person name="Han P."/>
        </authorList>
    </citation>
    <scope>NUCLEOTIDE SEQUENCE</scope>
    <source>
        <strain evidence="1">Nitrosomonas nitrosa 18-3D</strain>
    </source>
</reference>
<name>A0A8H8Z3C1_9PROT</name>
<gene>
    <name evidence="1" type="ORF">NMYAN_90095</name>
</gene>
<sequence>MALGVLLFLSSIIDKEVTMLILNDPSLVDRIPDSAIREIV</sequence>